<dbReference type="EMBL" id="BMHY01000002">
    <property type="protein sequence ID" value="GGG61494.1"/>
    <property type="molecule type" value="Genomic_DNA"/>
</dbReference>
<evidence type="ECO:0000313" key="2">
    <source>
        <dbReference type="Proteomes" id="UP000600247"/>
    </source>
</evidence>
<gene>
    <name evidence="1" type="ORF">GCM10010918_13750</name>
</gene>
<name>A0A917GZB5_9BACL</name>
<accession>A0A917GZB5</accession>
<proteinExistence type="predicted"/>
<evidence type="ECO:0000313" key="1">
    <source>
        <dbReference type="EMBL" id="GGG61494.1"/>
    </source>
</evidence>
<reference evidence="1 2" key="1">
    <citation type="journal article" date="2014" name="Int. J. Syst. Evol. Microbiol.">
        <title>Complete genome sequence of Corynebacterium casei LMG S-19264T (=DSM 44701T), isolated from a smear-ripened cheese.</title>
        <authorList>
            <consortium name="US DOE Joint Genome Institute (JGI-PGF)"/>
            <person name="Walter F."/>
            <person name="Albersmeier A."/>
            <person name="Kalinowski J."/>
            <person name="Ruckert C."/>
        </authorList>
    </citation>
    <scope>NUCLEOTIDE SEQUENCE [LARGE SCALE GENOMIC DNA]</scope>
    <source>
        <strain evidence="1 2">CGMCC 1.15286</strain>
    </source>
</reference>
<protein>
    <submittedName>
        <fullName evidence="1">Uncharacterized protein</fullName>
    </submittedName>
</protein>
<keyword evidence="2" id="KW-1185">Reference proteome</keyword>
<dbReference type="Proteomes" id="UP000600247">
    <property type="component" value="Unassembled WGS sequence"/>
</dbReference>
<dbReference type="AlphaFoldDB" id="A0A917GZB5"/>
<sequence>MQKNLQNHEESGSEGFFIAHITQKVGAIFFGNCFWDGLFVVEFGVVLPDIMYHSDLEAAVLNGIA</sequence>
<comment type="caution">
    <text evidence="1">The sequence shown here is derived from an EMBL/GenBank/DDBJ whole genome shotgun (WGS) entry which is preliminary data.</text>
</comment>
<dbReference type="RefSeq" id="WP_188888197.1">
    <property type="nucleotide sequence ID" value="NZ_BMHY01000002.1"/>
</dbReference>
<organism evidence="1 2">
    <name type="scientific">Paenibacillus radicis</name>
    <name type="common">ex Gao et al. 2016</name>
    <dbReference type="NCBI Taxonomy" id="1737354"/>
    <lineage>
        <taxon>Bacteria</taxon>
        <taxon>Bacillati</taxon>
        <taxon>Bacillota</taxon>
        <taxon>Bacilli</taxon>
        <taxon>Bacillales</taxon>
        <taxon>Paenibacillaceae</taxon>
        <taxon>Paenibacillus</taxon>
    </lineage>
</organism>